<dbReference type="InterPro" id="IPR050361">
    <property type="entry name" value="MPP/UQCRC_Complex"/>
</dbReference>
<gene>
    <name evidence="5" type="ORF">GCM10022276_20030</name>
</gene>
<proteinExistence type="inferred from homology"/>
<feature type="domain" description="Peptidase M16 C-terminal" evidence="4">
    <location>
        <begin position="167"/>
        <end position="337"/>
    </location>
</feature>
<dbReference type="Proteomes" id="UP001500827">
    <property type="component" value="Unassembled WGS sequence"/>
</dbReference>
<evidence type="ECO:0000256" key="1">
    <source>
        <dbReference type="ARBA" id="ARBA00007261"/>
    </source>
</evidence>
<dbReference type="Pfam" id="PF05193">
    <property type="entry name" value="Peptidase_M16_C"/>
    <property type="match status" value="1"/>
</dbReference>
<feature type="domain" description="Peptidase M16 N-terminal" evidence="3">
    <location>
        <begin position="20"/>
        <end position="159"/>
    </location>
</feature>
<dbReference type="EMBL" id="BAABBM010000001">
    <property type="protein sequence ID" value="GAA3901239.1"/>
    <property type="molecule type" value="Genomic_DNA"/>
</dbReference>
<reference evidence="6" key="1">
    <citation type="journal article" date="2019" name="Int. J. Syst. Evol. Microbiol.">
        <title>The Global Catalogue of Microorganisms (GCM) 10K type strain sequencing project: providing services to taxonomists for standard genome sequencing and annotation.</title>
        <authorList>
            <consortium name="The Broad Institute Genomics Platform"/>
            <consortium name="The Broad Institute Genome Sequencing Center for Infectious Disease"/>
            <person name="Wu L."/>
            <person name="Ma J."/>
        </authorList>
    </citation>
    <scope>NUCLEOTIDE SEQUENCE [LARGE SCALE GENOMIC DNA]</scope>
    <source>
        <strain evidence="6">JCM 17543</strain>
    </source>
</reference>
<dbReference type="InterPro" id="IPR011765">
    <property type="entry name" value="Pept_M16_N"/>
</dbReference>
<dbReference type="SUPFAM" id="SSF63411">
    <property type="entry name" value="LuxS/MPP-like metallohydrolase"/>
    <property type="match status" value="2"/>
</dbReference>
<evidence type="ECO:0000313" key="5">
    <source>
        <dbReference type="EMBL" id="GAA3901239.1"/>
    </source>
</evidence>
<protein>
    <submittedName>
        <fullName evidence="5">Pitrilysin family protein</fullName>
    </submittedName>
</protein>
<dbReference type="RefSeq" id="WP_344699547.1">
    <property type="nucleotide sequence ID" value="NZ_BAABBM010000001.1"/>
</dbReference>
<sequence>MSGLMHVLPNGLTVAVDPIAGAESVAIGLYASVGSRSEPDRVSGLAHLVEHMVFKGAGGRDTRALAEVIEDVGGNLNAWTARDQTVFHGRALGRDFALVTELIADLVRAPHFEEEHFPREKQVILSELGEVTDAPDDLVHDHLFEAAFEGQAIGRSILGREETVEAITRQYCMDWIAEQFVPSRLVLAASGKVDADDFLKLAERRFGDMEARPAPAVEPAQFTGGARDDPRRFEQAHWCLAFPGAPAGDARAPALTLFVQALGGGTSSRLFQELREERGLAYSIYAWTQPFTEVGLVGIGCAAERARAAESVQLARQLLAETAEGLTQQELDRARAQVEANLLMGLETAQGRADHMARSIEVFGRILGTDELVAQIRGVSLDQAREAGRAVLDGPTAVASVGASLALAA</sequence>
<comment type="similarity">
    <text evidence="1">Belongs to the peptidase M16 family.</text>
</comment>
<dbReference type="Pfam" id="PF00675">
    <property type="entry name" value="Peptidase_M16"/>
    <property type="match status" value="1"/>
</dbReference>
<organism evidence="5 6">
    <name type="scientific">Sphingomonas limnosediminicola</name>
    <dbReference type="NCBI Taxonomy" id="940133"/>
    <lineage>
        <taxon>Bacteria</taxon>
        <taxon>Pseudomonadati</taxon>
        <taxon>Pseudomonadota</taxon>
        <taxon>Alphaproteobacteria</taxon>
        <taxon>Sphingomonadales</taxon>
        <taxon>Sphingomonadaceae</taxon>
        <taxon>Sphingomonas</taxon>
    </lineage>
</organism>
<evidence type="ECO:0000259" key="4">
    <source>
        <dbReference type="Pfam" id="PF05193"/>
    </source>
</evidence>
<dbReference type="Gene3D" id="3.30.830.10">
    <property type="entry name" value="Metalloenzyme, LuxS/M16 peptidase-like"/>
    <property type="match status" value="2"/>
</dbReference>
<dbReference type="PANTHER" id="PTHR11851">
    <property type="entry name" value="METALLOPROTEASE"/>
    <property type="match status" value="1"/>
</dbReference>
<dbReference type="InterPro" id="IPR007863">
    <property type="entry name" value="Peptidase_M16_C"/>
</dbReference>
<dbReference type="PANTHER" id="PTHR11851:SF49">
    <property type="entry name" value="MITOCHONDRIAL-PROCESSING PEPTIDASE SUBUNIT ALPHA"/>
    <property type="match status" value="1"/>
</dbReference>
<keyword evidence="6" id="KW-1185">Reference proteome</keyword>
<evidence type="ECO:0000259" key="3">
    <source>
        <dbReference type="Pfam" id="PF00675"/>
    </source>
</evidence>
<accession>A0ABP7LIF1</accession>
<evidence type="ECO:0000256" key="2">
    <source>
        <dbReference type="ARBA" id="ARBA00023049"/>
    </source>
</evidence>
<dbReference type="InterPro" id="IPR011249">
    <property type="entry name" value="Metalloenz_LuxS/M16"/>
</dbReference>
<keyword evidence="2" id="KW-0482">Metalloprotease</keyword>
<name>A0ABP7LIF1_9SPHN</name>
<keyword evidence="2" id="KW-0378">Hydrolase</keyword>
<evidence type="ECO:0000313" key="6">
    <source>
        <dbReference type="Proteomes" id="UP001500827"/>
    </source>
</evidence>
<comment type="caution">
    <text evidence="5">The sequence shown here is derived from an EMBL/GenBank/DDBJ whole genome shotgun (WGS) entry which is preliminary data.</text>
</comment>
<keyword evidence="2" id="KW-0645">Protease</keyword>